<dbReference type="Proteomes" id="UP001277972">
    <property type="component" value="Unassembled WGS sequence"/>
</dbReference>
<evidence type="ECO:0000313" key="1">
    <source>
        <dbReference type="EMBL" id="MDX8045186.1"/>
    </source>
</evidence>
<keyword evidence="1" id="KW-0456">Lyase</keyword>
<gene>
    <name evidence="1" type="primary">larC</name>
    <name evidence="1" type="ORF">SH601_04220</name>
</gene>
<evidence type="ECO:0000313" key="2">
    <source>
        <dbReference type="Proteomes" id="UP001277972"/>
    </source>
</evidence>
<comment type="caution">
    <text evidence="1">The sequence shown here is derived from an EMBL/GenBank/DDBJ whole genome shotgun (WGS) entry which is preliminary data.</text>
</comment>
<sequence length="274" mass="30691">MTKTLYFDCFTGISGDMTIAALLDTGISFEWFENELKALGLAEEYELKLHKVIKNGINSNKFDVIYENNQQEHDHTHNHHEHSHQHDHTHNHHHHGHNHSHSHHHRHYKDIVQLIEQSELNDSVKRMSLEMFREIGEAEAKIHGMDLQNVHFHEVGAIDSIIDIVGTAILVDALKVDKIISASVPVGSGHIHIDHGIYPVPAPATLEVLKGVPLKESKIKGELTTPTGAAIIKTLAKEFSTMPNFKVEKIGYGAGTKTFDNQPNVLRIIVGESV</sequence>
<accession>A0ACC6M2K8</accession>
<dbReference type="EC" id="4.99.1.12" evidence="1"/>
<proteinExistence type="predicted"/>
<organism evidence="1 2">
    <name type="scientific">Gracilibacillus pellucidus</name>
    <dbReference type="NCBI Taxonomy" id="3095368"/>
    <lineage>
        <taxon>Bacteria</taxon>
        <taxon>Bacillati</taxon>
        <taxon>Bacillota</taxon>
        <taxon>Bacilli</taxon>
        <taxon>Bacillales</taxon>
        <taxon>Bacillaceae</taxon>
        <taxon>Gracilibacillus</taxon>
    </lineage>
</organism>
<protein>
    <submittedName>
        <fullName evidence="1">Nickel pincer cofactor biosynthesis protein LarC</fullName>
        <ecNumber evidence="1">4.99.1.12</ecNumber>
    </submittedName>
</protein>
<reference evidence="1" key="1">
    <citation type="submission" date="2023-11" db="EMBL/GenBank/DDBJ databases">
        <title>Gracilibacillus pellucida a moderately halophilic bacterium isolated from saline soil in Xinjiang province.</title>
        <authorList>
            <person name="Zhang Z."/>
            <person name="Tan F."/>
            <person name="Wang Y."/>
            <person name="Xia M."/>
        </authorList>
    </citation>
    <scope>NUCLEOTIDE SEQUENCE</scope>
    <source>
        <strain evidence="1">S3-1-1</strain>
    </source>
</reference>
<dbReference type="EMBL" id="JAWZSR010000002">
    <property type="protein sequence ID" value="MDX8045186.1"/>
    <property type="molecule type" value="Genomic_DNA"/>
</dbReference>
<name>A0ACC6M2K8_9BACI</name>
<keyword evidence="2" id="KW-1185">Reference proteome</keyword>